<dbReference type="InterPro" id="IPR020476">
    <property type="entry name" value="Nudix_hydrolase"/>
</dbReference>
<dbReference type="CDD" id="cd02883">
    <property type="entry name" value="NUDIX_Hydrolase"/>
    <property type="match status" value="1"/>
</dbReference>
<dbReference type="Proteomes" id="UP000622245">
    <property type="component" value="Unassembled WGS sequence"/>
</dbReference>
<dbReference type="PROSITE" id="PS51462">
    <property type="entry name" value="NUDIX"/>
    <property type="match status" value="1"/>
</dbReference>
<dbReference type="InterPro" id="IPR015797">
    <property type="entry name" value="NUDIX_hydrolase-like_dom_sf"/>
</dbReference>
<dbReference type="PANTHER" id="PTHR43046">
    <property type="entry name" value="GDP-MANNOSE MANNOSYL HYDROLASE"/>
    <property type="match status" value="1"/>
</dbReference>
<protein>
    <submittedName>
        <fullName evidence="6">NUDIX hydrolase</fullName>
    </submittedName>
</protein>
<evidence type="ECO:0000256" key="4">
    <source>
        <dbReference type="RuleBase" id="RU003476"/>
    </source>
</evidence>
<organism evidence="6 7">
    <name type="scientific">Micromonospora tarensis</name>
    <dbReference type="NCBI Taxonomy" id="2806100"/>
    <lineage>
        <taxon>Bacteria</taxon>
        <taxon>Bacillati</taxon>
        <taxon>Actinomycetota</taxon>
        <taxon>Actinomycetes</taxon>
        <taxon>Micromonosporales</taxon>
        <taxon>Micromonosporaceae</taxon>
        <taxon>Micromonospora</taxon>
    </lineage>
</organism>
<evidence type="ECO:0000259" key="5">
    <source>
        <dbReference type="PROSITE" id="PS51462"/>
    </source>
</evidence>
<dbReference type="Gene3D" id="3.90.79.10">
    <property type="entry name" value="Nucleoside Triphosphate Pyrophosphohydrolase"/>
    <property type="match status" value="1"/>
</dbReference>
<dbReference type="InterPro" id="IPR000086">
    <property type="entry name" value="NUDIX_hydrolase_dom"/>
</dbReference>
<dbReference type="EMBL" id="JAEVHL010000069">
    <property type="protein sequence ID" value="MBM0276757.1"/>
    <property type="molecule type" value="Genomic_DNA"/>
</dbReference>
<name>A0ABS1YH78_9ACTN</name>
<dbReference type="Pfam" id="PF00293">
    <property type="entry name" value="NUDIX"/>
    <property type="match status" value="1"/>
</dbReference>
<accession>A0ABS1YH78</accession>
<sequence>MVTSALGVLVGRRNDGKPPWTFIAGEIEPGESAADAAVREVKEETGLLVRAGEREIGRRVHPKTGRTMVYLACYPTGKLDVFVGDEEELAEVKWASLDEAQQLLPGLFEPVLAHLQRELGN</sequence>
<dbReference type="PROSITE" id="PS00893">
    <property type="entry name" value="NUDIX_BOX"/>
    <property type="match status" value="1"/>
</dbReference>
<evidence type="ECO:0000256" key="3">
    <source>
        <dbReference type="ARBA" id="ARBA00022801"/>
    </source>
</evidence>
<comment type="similarity">
    <text evidence="2 4">Belongs to the Nudix hydrolase family.</text>
</comment>
<keyword evidence="7" id="KW-1185">Reference proteome</keyword>
<evidence type="ECO:0000313" key="6">
    <source>
        <dbReference type="EMBL" id="MBM0276757.1"/>
    </source>
</evidence>
<dbReference type="PANTHER" id="PTHR43046:SF14">
    <property type="entry name" value="MUTT_NUDIX FAMILY PROTEIN"/>
    <property type="match status" value="1"/>
</dbReference>
<feature type="domain" description="Nudix hydrolase" evidence="5">
    <location>
        <begin position="1"/>
        <end position="118"/>
    </location>
</feature>
<proteinExistence type="inferred from homology"/>
<comment type="caution">
    <text evidence="6">The sequence shown here is derived from an EMBL/GenBank/DDBJ whole genome shotgun (WGS) entry which is preliminary data.</text>
</comment>
<evidence type="ECO:0000313" key="7">
    <source>
        <dbReference type="Proteomes" id="UP000622245"/>
    </source>
</evidence>
<comment type="cofactor">
    <cofactor evidence="1">
        <name>Mg(2+)</name>
        <dbReference type="ChEBI" id="CHEBI:18420"/>
    </cofactor>
</comment>
<evidence type="ECO:0000256" key="1">
    <source>
        <dbReference type="ARBA" id="ARBA00001946"/>
    </source>
</evidence>
<reference evidence="6 7" key="1">
    <citation type="submission" date="2021-01" db="EMBL/GenBank/DDBJ databases">
        <title>Draft genome sequence of Micromonospora sp. strain STR1s_6.</title>
        <authorList>
            <person name="Karlyshev A."/>
            <person name="Jawad R."/>
        </authorList>
    </citation>
    <scope>NUCLEOTIDE SEQUENCE [LARGE SCALE GENOMIC DNA]</scope>
    <source>
        <strain evidence="6 7">STR1S-6</strain>
    </source>
</reference>
<dbReference type="SUPFAM" id="SSF55811">
    <property type="entry name" value="Nudix"/>
    <property type="match status" value="1"/>
</dbReference>
<evidence type="ECO:0000256" key="2">
    <source>
        <dbReference type="ARBA" id="ARBA00005582"/>
    </source>
</evidence>
<dbReference type="PRINTS" id="PR00502">
    <property type="entry name" value="NUDIXFAMILY"/>
</dbReference>
<keyword evidence="3 4" id="KW-0378">Hydrolase</keyword>
<gene>
    <name evidence="6" type="ORF">JM949_15715</name>
</gene>
<dbReference type="GO" id="GO:0016787">
    <property type="term" value="F:hydrolase activity"/>
    <property type="evidence" value="ECO:0007669"/>
    <property type="project" value="UniProtKB-KW"/>
</dbReference>
<dbReference type="InterPro" id="IPR020084">
    <property type="entry name" value="NUDIX_hydrolase_CS"/>
</dbReference>